<dbReference type="GO" id="GO:0008611">
    <property type="term" value="P:ether lipid biosynthetic process"/>
    <property type="evidence" value="ECO:0007669"/>
    <property type="project" value="UniProtKB-UniPathway"/>
</dbReference>
<feature type="active site" description="Proton donor/acceptor" evidence="9">
    <location>
        <position position="516"/>
    </location>
</feature>
<evidence type="ECO:0000256" key="9">
    <source>
        <dbReference type="PIRSR" id="PIRSR625650-1"/>
    </source>
</evidence>
<comment type="similarity">
    <text evidence="3 13">Belongs to the FAD-binding oxidoreductase/transferase type 4 family.</text>
</comment>
<dbReference type="Gene3D" id="3.30.160.650">
    <property type="match status" value="1"/>
</dbReference>
<evidence type="ECO:0000256" key="11">
    <source>
        <dbReference type="PIRSR" id="PIRSR625650-3"/>
    </source>
</evidence>
<reference evidence="15 16" key="1">
    <citation type="submission" date="2019-08" db="EMBL/GenBank/DDBJ databases">
        <authorList>
            <person name="Alioto T."/>
            <person name="Alioto T."/>
            <person name="Gomez Garrido J."/>
        </authorList>
    </citation>
    <scope>NUCLEOTIDE SEQUENCE [LARGE SCALE GENOMIC DNA]</scope>
</reference>
<dbReference type="Proteomes" id="UP000325440">
    <property type="component" value="Unassembled WGS sequence"/>
</dbReference>
<keyword evidence="8 13" id="KW-0576">Peroxisome</keyword>
<dbReference type="Gene3D" id="1.10.45.10">
    <property type="entry name" value="Vanillyl-alcohol Oxidase, Chain A, domain 4"/>
    <property type="match status" value="1"/>
</dbReference>
<dbReference type="PANTHER" id="PTHR46568">
    <property type="entry name" value="ALKYLDIHYDROXYACETONEPHOSPHATE SYNTHASE, PEROXISOMAL"/>
    <property type="match status" value="1"/>
</dbReference>
<keyword evidence="6 13" id="KW-0285">Flavoprotein</keyword>
<dbReference type="GO" id="GO:0008609">
    <property type="term" value="F:alkylglycerone-phosphate synthase activity"/>
    <property type="evidence" value="ECO:0007669"/>
    <property type="project" value="UniProtKB-EC"/>
</dbReference>
<dbReference type="InterPro" id="IPR016167">
    <property type="entry name" value="FAD-bd_PCMH_sub1"/>
</dbReference>
<proteinExistence type="inferred from homology"/>
<comment type="function">
    <text evidence="13">Catalyzes the exchange of an acyl for a long-chain alkyl group and the formation of the ether bond in the biosynthesis of ether phospholipids.</text>
</comment>
<dbReference type="AlphaFoldDB" id="A0A5E4M3L0"/>
<name>A0A5E4M3L0_9HEMI</name>
<dbReference type="GO" id="GO:0071949">
    <property type="term" value="F:FAD binding"/>
    <property type="evidence" value="ECO:0007669"/>
    <property type="project" value="InterPro"/>
</dbReference>
<feature type="site" description="Important for enzyme activity" evidence="12">
    <location>
        <position position="359"/>
    </location>
</feature>
<dbReference type="InterPro" id="IPR006094">
    <property type="entry name" value="Oxid_FAD_bind_N"/>
</dbReference>
<evidence type="ECO:0000256" key="5">
    <source>
        <dbReference type="ARBA" id="ARBA00012385"/>
    </source>
</evidence>
<dbReference type="Pfam" id="PF01565">
    <property type="entry name" value="FAD_binding_4"/>
    <property type="match status" value="1"/>
</dbReference>
<dbReference type="InterPro" id="IPR016164">
    <property type="entry name" value="FAD-linked_Oxase-like_C"/>
</dbReference>
<dbReference type="UniPathway" id="UPA00781"/>
<evidence type="ECO:0000256" key="8">
    <source>
        <dbReference type="ARBA" id="ARBA00023140"/>
    </source>
</evidence>
<dbReference type="InterPro" id="IPR016171">
    <property type="entry name" value="Vanillyl_alc_oxidase_C-sub2"/>
</dbReference>
<evidence type="ECO:0000256" key="7">
    <source>
        <dbReference type="ARBA" id="ARBA00022827"/>
    </source>
</evidence>
<dbReference type="EMBL" id="CABPRJ010000021">
    <property type="protein sequence ID" value="VVC25824.1"/>
    <property type="molecule type" value="Genomic_DNA"/>
</dbReference>
<feature type="domain" description="FAD-binding PCMH-type" evidence="14">
    <location>
        <begin position="142"/>
        <end position="324"/>
    </location>
</feature>
<feature type="binding site" evidence="11">
    <location>
        <begin position="256"/>
        <end position="259"/>
    </location>
    <ligand>
        <name>FAD</name>
        <dbReference type="ChEBI" id="CHEBI:57692"/>
    </ligand>
</feature>
<comment type="cofactor">
    <cofactor evidence="11 13">
        <name>FAD</name>
        <dbReference type="ChEBI" id="CHEBI:57692"/>
    </cofactor>
</comment>
<evidence type="ECO:0000256" key="6">
    <source>
        <dbReference type="ARBA" id="ARBA00022630"/>
    </source>
</evidence>
<evidence type="ECO:0000256" key="4">
    <source>
        <dbReference type="ARBA" id="ARBA00011738"/>
    </source>
</evidence>
<evidence type="ECO:0000313" key="15">
    <source>
        <dbReference type="EMBL" id="VVC25824.1"/>
    </source>
</evidence>
<gene>
    <name evidence="15" type="ORF">CINCED_3A004589</name>
</gene>
<evidence type="ECO:0000256" key="10">
    <source>
        <dbReference type="PIRSR" id="PIRSR625650-2"/>
    </source>
</evidence>
<dbReference type="InterPro" id="IPR025650">
    <property type="entry name" value="Alkyl-DHAP_Synthase"/>
</dbReference>
<dbReference type="InterPro" id="IPR016169">
    <property type="entry name" value="FAD-bd_PCMH_sub2"/>
</dbReference>
<dbReference type="EC" id="2.5.1.26" evidence="5 13"/>
<evidence type="ECO:0000313" key="16">
    <source>
        <dbReference type="Proteomes" id="UP000325440"/>
    </source>
</evidence>
<dbReference type="OrthoDB" id="7786253at2759"/>
<feature type="binding site" evidence="10">
    <location>
        <position position="454"/>
    </location>
    <ligand>
        <name>substrate</name>
    </ligand>
</feature>
<evidence type="ECO:0000256" key="2">
    <source>
        <dbReference type="ARBA" id="ARBA00004670"/>
    </source>
</evidence>
<keyword evidence="7 11" id="KW-0274">FAD</keyword>
<keyword evidence="16" id="KW-1185">Reference proteome</keyword>
<comment type="pathway">
    <text evidence="2 13">Glycerolipid metabolism; ether lipid biosynthesis.</text>
</comment>
<dbReference type="SUPFAM" id="SSF55103">
    <property type="entry name" value="FAD-linked oxidases, C-terminal domain"/>
    <property type="match status" value="1"/>
</dbReference>
<evidence type="ECO:0000259" key="14">
    <source>
        <dbReference type="PROSITE" id="PS51387"/>
    </source>
</evidence>
<dbReference type="InterPro" id="IPR036318">
    <property type="entry name" value="FAD-bd_PCMH-like_sf"/>
</dbReference>
<comment type="catalytic activity">
    <reaction evidence="13">
        <text>a long chain fatty alcohol + a 1-acylglycerone 3-phosphate = a 1-O-alkylglycerone 3-phosphate + a long-chain fatty acid + H(+)</text>
        <dbReference type="Rhea" id="RHEA:36171"/>
        <dbReference type="ChEBI" id="CHEBI:15378"/>
        <dbReference type="ChEBI" id="CHEBI:17135"/>
        <dbReference type="ChEBI" id="CHEBI:57534"/>
        <dbReference type="ChEBI" id="CHEBI:57560"/>
        <dbReference type="ChEBI" id="CHEBI:73315"/>
        <dbReference type="EC" id="2.5.1.26"/>
    </reaction>
</comment>
<dbReference type="Gene3D" id="3.30.300.330">
    <property type="match status" value="1"/>
</dbReference>
<dbReference type="Gene3D" id="3.30.70.3450">
    <property type="match status" value="1"/>
</dbReference>
<sequence length="603" mass="68130">MNDLKIKGDDSPIPVKDIQSVIPKDKSQILKWNGWGYNDSKFNVTDKGIIRFTSKRYSIGEKNLPYFTEWVKQVLNIDLTLRNVPRDKFSPDELPPAYVPVDFLNALKETKIDYTMDGLARLSRSHGQTLYDIYSLQQGECFPRIADIIIWPVSHKDVVQIIELVNQYNVVIIPFGGGTNVSGSVSCPVEEKRCIVTVDTSQMNHLLWLDESNLLVCFEAGVTGQELEAVLNKRGYTCGHEPDSYEFSSLGGWVATRASGMKKNVYGNIEDLVVDATMVTPIGIIEKNSKVPRMSCGPDFHQIFLGSEGTLGLITKVVLKIRPIPDCRVYDSVVFPNFESGLNCMREIAKQRCQPASIRLMDNTQFRFGQALRPAENIFKEFLDTIKKSYLTYMHGFNLNSVCVMTLLFEGKNLELNLHKDQIAKIAKSFGGMMAGEKNGERGYMLTFVIAYIRDLALEYRVVAESFETSVPWDKTLILCDNVKKTIADQCIKFNIKYYIISCRITQTYDSGCCVYFYFGFNWSGLSDPVSTYYKIENKARATILDSGGSISHHHGVGKLRKHWYQQNTTNTVLSLYSVTKNTLDPKNIFANGNIISIPLSKI</sequence>
<evidence type="ECO:0000256" key="3">
    <source>
        <dbReference type="ARBA" id="ARBA00008000"/>
    </source>
</evidence>
<dbReference type="InterPro" id="IPR016166">
    <property type="entry name" value="FAD-bd_PCMH"/>
</dbReference>
<dbReference type="InterPro" id="IPR004113">
    <property type="entry name" value="FAD-bd_oxidored_4_C"/>
</dbReference>
<dbReference type="GO" id="GO:0005777">
    <property type="term" value="C:peroxisome"/>
    <property type="evidence" value="ECO:0007669"/>
    <property type="project" value="UniProtKB-SubCell"/>
</dbReference>
<dbReference type="Gene3D" id="3.30.465.10">
    <property type="match status" value="1"/>
</dbReference>
<comment type="subcellular location">
    <subcellularLocation>
        <location evidence="1 13">Peroxisome</location>
    </subcellularLocation>
</comment>
<dbReference type="Pfam" id="PF02913">
    <property type="entry name" value="FAD-oxidase_C"/>
    <property type="match status" value="1"/>
</dbReference>
<dbReference type="PANTHER" id="PTHR46568:SF1">
    <property type="entry name" value="ALKYLDIHYDROXYACETONEPHOSPHATE SYNTHASE, PEROXISOMAL"/>
    <property type="match status" value="1"/>
</dbReference>
<keyword evidence="13" id="KW-0444">Lipid biosynthesis</keyword>
<organism evidence="15 16">
    <name type="scientific">Cinara cedri</name>
    <dbReference type="NCBI Taxonomy" id="506608"/>
    <lineage>
        <taxon>Eukaryota</taxon>
        <taxon>Metazoa</taxon>
        <taxon>Ecdysozoa</taxon>
        <taxon>Arthropoda</taxon>
        <taxon>Hexapoda</taxon>
        <taxon>Insecta</taxon>
        <taxon>Pterygota</taxon>
        <taxon>Neoptera</taxon>
        <taxon>Paraneoptera</taxon>
        <taxon>Hemiptera</taxon>
        <taxon>Sternorrhyncha</taxon>
        <taxon>Aphidomorpha</taxon>
        <taxon>Aphidoidea</taxon>
        <taxon>Aphididae</taxon>
        <taxon>Lachninae</taxon>
        <taxon>Cinara</taxon>
    </lineage>
</organism>
<dbReference type="Gene3D" id="3.30.43.10">
    <property type="entry name" value="Uridine Diphospho-n-acetylenolpyruvylglucosamine Reductase, domain 2"/>
    <property type="match status" value="1"/>
</dbReference>
<dbReference type="PROSITE" id="PS51387">
    <property type="entry name" value="FAD_PCMH"/>
    <property type="match status" value="1"/>
</dbReference>
<accession>A0A5E4M3L0</accession>
<keyword evidence="13" id="KW-0808">Transferase</keyword>
<comment type="subunit">
    <text evidence="4 13">Homodimer.</text>
</comment>
<evidence type="ECO:0000256" key="1">
    <source>
        <dbReference type="ARBA" id="ARBA00004275"/>
    </source>
</evidence>
<protein>
    <recommendedName>
        <fullName evidence="5 13">Alkylglycerone-phosphate synthase</fullName>
        <shortName evidence="13">Alkyl-DHAP synthase</shortName>
        <ecNumber evidence="5 13">2.5.1.26</ecNumber>
    </recommendedName>
</protein>
<keyword evidence="13" id="KW-0443">Lipid metabolism</keyword>
<dbReference type="SUPFAM" id="SSF56176">
    <property type="entry name" value="FAD-binding/transporter-associated domain-like"/>
    <property type="match status" value="1"/>
</dbReference>
<evidence type="ECO:0000256" key="13">
    <source>
        <dbReference type="RuleBase" id="RU363113"/>
    </source>
</evidence>
<evidence type="ECO:0000256" key="12">
    <source>
        <dbReference type="PIRSR" id="PIRSR625650-4"/>
    </source>
</evidence>
<feature type="binding site" evidence="11">
    <location>
        <begin position="308"/>
        <end position="314"/>
    </location>
    <ligand>
        <name>FAD</name>
        <dbReference type="ChEBI" id="CHEBI:57692"/>
    </ligand>
</feature>